<evidence type="ECO:0000256" key="1">
    <source>
        <dbReference type="ARBA" id="ARBA00009981"/>
    </source>
</evidence>
<dbReference type="Proteomes" id="UP000678513">
    <property type="component" value="Chromosome"/>
</dbReference>
<organism evidence="3 4">
    <name type="scientific">Arachnia rubra</name>
    <dbReference type="NCBI Taxonomy" id="1547448"/>
    <lineage>
        <taxon>Bacteria</taxon>
        <taxon>Bacillati</taxon>
        <taxon>Actinomycetota</taxon>
        <taxon>Actinomycetes</taxon>
        <taxon>Propionibacteriales</taxon>
        <taxon>Propionibacteriaceae</taxon>
        <taxon>Arachnia</taxon>
    </lineage>
</organism>
<comment type="function">
    <text evidence="2">Antitoxin component of a type II toxin-antitoxin (TA) system.</text>
</comment>
<evidence type="ECO:0000256" key="2">
    <source>
        <dbReference type="RuleBase" id="RU362080"/>
    </source>
</evidence>
<keyword evidence="4" id="KW-1185">Reference proteome</keyword>
<comment type="similarity">
    <text evidence="1 2">Belongs to the phD/YefM antitoxin family.</text>
</comment>
<dbReference type="InterPro" id="IPR036165">
    <property type="entry name" value="YefM-like_sf"/>
</dbReference>
<accession>A0ABX7Y5L9</accession>
<dbReference type="InterPro" id="IPR006442">
    <property type="entry name" value="Antitoxin_Phd/YefM"/>
</dbReference>
<dbReference type="NCBIfam" id="TIGR01552">
    <property type="entry name" value="phd_fam"/>
    <property type="match status" value="1"/>
</dbReference>
<dbReference type="EMBL" id="CP072384">
    <property type="protein sequence ID" value="QUC08356.1"/>
    <property type="molecule type" value="Genomic_DNA"/>
</dbReference>
<proteinExistence type="inferred from homology"/>
<dbReference type="RefSeq" id="WP_212324147.1">
    <property type="nucleotide sequence ID" value="NZ_AP024463.1"/>
</dbReference>
<dbReference type="Pfam" id="PF02604">
    <property type="entry name" value="PhdYeFM_antitox"/>
    <property type="match status" value="1"/>
</dbReference>
<name>A0ABX7Y5L9_9ACTN</name>
<dbReference type="SUPFAM" id="SSF143120">
    <property type="entry name" value="YefM-like"/>
    <property type="match status" value="1"/>
</dbReference>
<evidence type="ECO:0000313" key="3">
    <source>
        <dbReference type="EMBL" id="QUC08356.1"/>
    </source>
</evidence>
<dbReference type="Gene3D" id="3.40.1620.10">
    <property type="entry name" value="YefM-like domain"/>
    <property type="match status" value="1"/>
</dbReference>
<reference evidence="3 4" key="1">
    <citation type="submission" date="2021-03" db="EMBL/GenBank/DDBJ databases">
        <title>Human Oral Microbial Genomes.</title>
        <authorList>
            <person name="Johnston C.D."/>
            <person name="Chen T."/>
            <person name="Dewhirst F.E."/>
        </authorList>
    </citation>
    <scope>NUCLEOTIDE SEQUENCE [LARGE SCALE GENOMIC DNA]</scope>
    <source>
        <strain evidence="3 4">DSMZ 100122</strain>
    </source>
</reference>
<protein>
    <recommendedName>
        <fullName evidence="2">Antitoxin</fullName>
    </recommendedName>
</protein>
<gene>
    <name evidence="3" type="ORF">J5A65_00960</name>
</gene>
<evidence type="ECO:0000313" key="4">
    <source>
        <dbReference type="Proteomes" id="UP000678513"/>
    </source>
</evidence>
<sequence length="74" mass="8172">MKTVKVQEAKTHLSALLAEVEHGASICITRGTQPVARLVPVTSGDRELGFSGYRLPDSFFDDLPEEELAAWETR</sequence>